<protein>
    <submittedName>
        <fullName evidence="2">DUF2752 domain-containing protein</fullName>
    </submittedName>
</protein>
<dbReference type="InterPro" id="IPR021215">
    <property type="entry name" value="DUF2752"/>
</dbReference>
<keyword evidence="1" id="KW-1133">Transmembrane helix</keyword>
<evidence type="ECO:0000256" key="1">
    <source>
        <dbReference type="SAM" id="Phobius"/>
    </source>
</evidence>
<feature type="transmembrane region" description="Helical" evidence="1">
    <location>
        <begin position="112"/>
        <end position="135"/>
    </location>
</feature>
<evidence type="ECO:0000313" key="2">
    <source>
        <dbReference type="EMBL" id="MBE9253985.1"/>
    </source>
</evidence>
<dbReference type="Proteomes" id="UP000658720">
    <property type="component" value="Unassembled WGS sequence"/>
</dbReference>
<dbReference type="RefSeq" id="WP_194019697.1">
    <property type="nucleotide sequence ID" value="NZ_JADEVV010000021.1"/>
</dbReference>
<accession>A0ABR9VRK9</accession>
<feature type="transmembrane region" description="Helical" evidence="1">
    <location>
        <begin position="78"/>
        <end position="100"/>
    </location>
</feature>
<dbReference type="Pfam" id="PF10825">
    <property type="entry name" value="DUF2752"/>
    <property type="match status" value="1"/>
</dbReference>
<dbReference type="EMBL" id="JADEVV010000021">
    <property type="protein sequence ID" value="MBE9253985.1"/>
    <property type="molecule type" value="Genomic_DNA"/>
</dbReference>
<reference evidence="2 3" key="1">
    <citation type="submission" date="2020-10" db="EMBL/GenBank/DDBJ databases">
        <authorList>
            <person name="Castelo-Branco R."/>
            <person name="Eusebio N."/>
            <person name="Adriana R."/>
            <person name="Vieira A."/>
            <person name="Brugerolle De Fraissinette N."/>
            <person name="Rezende De Castro R."/>
            <person name="Schneider M.P."/>
            <person name="Vasconcelos V."/>
            <person name="Leao P.N."/>
        </authorList>
    </citation>
    <scope>NUCLEOTIDE SEQUENCE [LARGE SCALE GENOMIC DNA]</scope>
    <source>
        <strain evidence="2 3">LEGE 00031</strain>
    </source>
</reference>
<keyword evidence="3" id="KW-1185">Reference proteome</keyword>
<proteinExistence type="predicted"/>
<gene>
    <name evidence="2" type="ORF">IQ217_09035</name>
</gene>
<name>A0ABR9VRK9_9SYNC</name>
<comment type="caution">
    <text evidence="2">The sequence shown here is derived from an EMBL/GenBank/DDBJ whole genome shotgun (WGS) entry which is preliminary data.</text>
</comment>
<evidence type="ECO:0000313" key="3">
    <source>
        <dbReference type="Proteomes" id="UP000658720"/>
    </source>
</evidence>
<keyword evidence="1" id="KW-0812">Transmembrane</keyword>
<organism evidence="2 3">
    <name type="scientific">Synechocystis salina LEGE 00031</name>
    <dbReference type="NCBI Taxonomy" id="1828736"/>
    <lineage>
        <taxon>Bacteria</taxon>
        <taxon>Bacillati</taxon>
        <taxon>Cyanobacteriota</taxon>
        <taxon>Cyanophyceae</taxon>
        <taxon>Synechococcales</taxon>
        <taxon>Merismopediaceae</taxon>
        <taxon>Synechocystis</taxon>
    </lineage>
</organism>
<keyword evidence="1" id="KW-0472">Membrane</keyword>
<sequence length="148" mass="16456">MFSLKNHSLSPLLSPKAKEYLGFILVTLTIVVAGTLLFLFDPASSKLFPPSPFRSLTGLYCPGCGTLRALHQLLHGNLVGAFGLNPLMIISLPFMIYSYVAYGLKTITGRTLLVWFIPPKIIWFILQAILAYWVARNIPFAPFSWLAP</sequence>
<feature type="transmembrane region" description="Helical" evidence="1">
    <location>
        <begin position="20"/>
        <end position="40"/>
    </location>
</feature>